<keyword evidence="2" id="KW-1185">Reference proteome</keyword>
<evidence type="ECO:0000313" key="2">
    <source>
        <dbReference type="Proteomes" id="UP001497516"/>
    </source>
</evidence>
<organism evidence="1 2">
    <name type="scientific">Linum trigynum</name>
    <dbReference type="NCBI Taxonomy" id="586398"/>
    <lineage>
        <taxon>Eukaryota</taxon>
        <taxon>Viridiplantae</taxon>
        <taxon>Streptophyta</taxon>
        <taxon>Embryophyta</taxon>
        <taxon>Tracheophyta</taxon>
        <taxon>Spermatophyta</taxon>
        <taxon>Magnoliopsida</taxon>
        <taxon>eudicotyledons</taxon>
        <taxon>Gunneridae</taxon>
        <taxon>Pentapetalae</taxon>
        <taxon>rosids</taxon>
        <taxon>fabids</taxon>
        <taxon>Malpighiales</taxon>
        <taxon>Linaceae</taxon>
        <taxon>Linum</taxon>
    </lineage>
</organism>
<dbReference type="Proteomes" id="UP001497516">
    <property type="component" value="Chromosome 7"/>
</dbReference>
<evidence type="ECO:0000313" key="1">
    <source>
        <dbReference type="EMBL" id="CAL1400497.1"/>
    </source>
</evidence>
<gene>
    <name evidence="1" type="ORF">LTRI10_LOCUS40623</name>
</gene>
<accession>A0AAV2FR68</accession>
<sequence length="126" mass="13858">MFFFISHWFSLGGHQSILLSGGESDLVFTSLSFDAITEATVLRMPRTAARNLGSGFHPGLAFVGSISRDIPCLSSTGEQPTRWVGGDPTAAMPDGWFQLPQLIDFFFTLLSLSRLGWKDIIPKSYN</sequence>
<protein>
    <submittedName>
        <fullName evidence="1">Uncharacterized protein</fullName>
    </submittedName>
</protein>
<name>A0AAV2FR68_9ROSI</name>
<dbReference type="EMBL" id="OZ034820">
    <property type="protein sequence ID" value="CAL1400497.1"/>
    <property type="molecule type" value="Genomic_DNA"/>
</dbReference>
<dbReference type="AlphaFoldDB" id="A0AAV2FR68"/>
<reference evidence="1 2" key="1">
    <citation type="submission" date="2024-04" db="EMBL/GenBank/DDBJ databases">
        <authorList>
            <person name="Fracassetti M."/>
        </authorList>
    </citation>
    <scope>NUCLEOTIDE SEQUENCE [LARGE SCALE GENOMIC DNA]</scope>
</reference>
<proteinExistence type="predicted"/>